<gene>
    <name evidence="2" type="ORF">LP52_16185</name>
</gene>
<accession>A0A0C2FF93</accession>
<name>A0A0C2FF93_9ACTN</name>
<dbReference type="Proteomes" id="UP000031675">
    <property type="component" value="Unassembled WGS sequence"/>
</dbReference>
<evidence type="ECO:0000313" key="2">
    <source>
        <dbReference type="EMBL" id="KIH97884.1"/>
    </source>
</evidence>
<feature type="region of interest" description="Disordered" evidence="1">
    <location>
        <begin position="1"/>
        <end position="49"/>
    </location>
</feature>
<evidence type="ECO:0000256" key="1">
    <source>
        <dbReference type="SAM" id="MobiDB-lite"/>
    </source>
</evidence>
<keyword evidence="3" id="KW-1185">Reference proteome</keyword>
<dbReference type="AlphaFoldDB" id="A0A0C2FF93"/>
<sequence length="89" mass="9583">MRAMSSESSSRRPATRPALSASRAARRRSAETTLRAIPNSQASSFPFSGRKASAERIAAKKTSAVRSAAVCRSSTRRATNLVILSTCRR</sequence>
<dbReference type="EMBL" id="JROO01000031">
    <property type="protein sequence ID" value="KIH97884.1"/>
    <property type="molecule type" value="Genomic_DNA"/>
</dbReference>
<comment type="caution">
    <text evidence="2">The sequence shown here is derived from an EMBL/GenBank/DDBJ whole genome shotgun (WGS) entry which is preliminary data.</text>
</comment>
<protein>
    <submittedName>
        <fullName evidence="2">Uncharacterized protein</fullName>
    </submittedName>
</protein>
<reference evidence="3" key="1">
    <citation type="journal article" date="2015" name="Chem. Biol.">
        <title>Structure, bioactivity, and resistance mechanism of streptomonomicin, an unusual lasso Peptide from an understudied halophilic actinomycete.</title>
        <authorList>
            <person name="Metelev M."/>
            <person name="Tietz J.I."/>
            <person name="Melby J.O."/>
            <person name="Blair P.M."/>
            <person name="Zhu L."/>
            <person name="Livnat I."/>
            <person name="Severinov K."/>
            <person name="Mitchell D.A."/>
        </authorList>
    </citation>
    <scope>NUCLEOTIDE SEQUENCE [LARGE SCALE GENOMIC DNA]</scope>
    <source>
        <strain evidence="3">YIM 90003</strain>
    </source>
</reference>
<organism evidence="2 3">
    <name type="scientific">Streptomonospora alba</name>
    <dbReference type="NCBI Taxonomy" id="183763"/>
    <lineage>
        <taxon>Bacteria</taxon>
        <taxon>Bacillati</taxon>
        <taxon>Actinomycetota</taxon>
        <taxon>Actinomycetes</taxon>
        <taxon>Streptosporangiales</taxon>
        <taxon>Nocardiopsidaceae</taxon>
        <taxon>Streptomonospora</taxon>
    </lineage>
</organism>
<evidence type="ECO:0000313" key="3">
    <source>
        <dbReference type="Proteomes" id="UP000031675"/>
    </source>
</evidence>
<feature type="compositionally biased region" description="Low complexity" evidence="1">
    <location>
        <begin position="1"/>
        <end position="23"/>
    </location>
</feature>
<proteinExistence type="predicted"/>